<evidence type="ECO:0000313" key="2">
    <source>
        <dbReference type="EMBL" id="PPQ97094.1"/>
    </source>
</evidence>
<keyword evidence="3" id="KW-1185">Reference proteome</keyword>
<reference evidence="2 3" key="1">
    <citation type="journal article" date="2018" name="Evol. Lett.">
        <title>Horizontal gene cluster transfer increased hallucinogenic mushroom diversity.</title>
        <authorList>
            <person name="Reynolds H.T."/>
            <person name="Vijayakumar V."/>
            <person name="Gluck-Thaler E."/>
            <person name="Korotkin H.B."/>
            <person name="Matheny P.B."/>
            <person name="Slot J.C."/>
        </authorList>
    </citation>
    <scope>NUCLEOTIDE SEQUENCE [LARGE SCALE GENOMIC DNA]</scope>
    <source>
        <strain evidence="2 3">SRW20</strain>
    </source>
</reference>
<dbReference type="EMBL" id="NHYE01001292">
    <property type="protein sequence ID" value="PPQ97094.1"/>
    <property type="molecule type" value="Genomic_DNA"/>
</dbReference>
<protein>
    <submittedName>
        <fullName evidence="2">Uncharacterized protein</fullName>
    </submittedName>
</protein>
<gene>
    <name evidence="2" type="ORF">CVT26_001023</name>
</gene>
<accession>A0A409Y222</accession>
<dbReference type="InParanoid" id="A0A409Y222"/>
<organism evidence="2 3">
    <name type="scientific">Gymnopilus dilepis</name>
    <dbReference type="NCBI Taxonomy" id="231916"/>
    <lineage>
        <taxon>Eukaryota</taxon>
        <taxon>Fungi</taxon>
        <taxon>Dikarya</taxon>
        <taxon>Basidiomycota</taxon>
        <taxon>Agaricomycotina</taxon>
        <taxon>Agaricomycetes</taxon>
        <taxon>Agaricomycetidae</taxon>
        <taxon>Agaricales</taxon>
        <taxon>Agaricineae</taxon>
        <taxon>Hymenogastraceae</taxon>
        <taxon>Gymnopilus</taxon>
    </lineage>
</organism>
<proteinExistence type="predicted"/>
<feature type="compositionally biased region" description="Basic and acidic residues" evidence="1">
    <location>
        <begin position="66"/>
        <end position="81"/>
    </location>
</feature>
<sequence length="146" mass="16858">MPKEHNLSCRPRKFASTLKENRDGSSTSQRSENGHRKILLETGNHMKTVEKEFQSGKSKNRRRGVRQKELTDQVKSLKEESAAFSTASKKTHKEAAKLHEGYRAKCNRLQSRLQLTRHCIWWASFIIITARSETACSSHEERYGEI</sequence>
<dbReference type="Proteomes" id="UP000284706">
    <property type="component" value="Unassembled WGS sequence"/>
</dbReference>
<name>A0A409Y222_9AGAR</name>
<dbReference type="AlphaFoldDB" id="A0A409Y222"/>
<feature type="region of interest" description="Disordered" evidence="1">
    <location>
        <begin position="1"/>
        <end position="94"/>
    </location>
</feature>
<evidence type="ECO:0000256" key="1">
    <source>
        <dbReference type="SAM" id="MobiDB-lite"/>
    </source>
</evidence>
<comment type="caution">
    <text evidence="2">The sequence shown here is derived from an EMBL/GenBank/DDBJ whole genome shotgun (WGS) entry which is preliminary data.</text>
</comment>
<evidence type="ECO:0000313" key="3">
    <source>
        <dbReference type="Proteomes" id="UP000284706"/>
    </source>
</evidence>